<gene>
    <name evidence="2" type="ORF">BECKFM1743A_GA0114220_100254</name>
    <name evidence="3" type="ORF">BECKFM1743B_GA0114221_100234</name>
    <name evidence="1" type="ORF">BECKFM1743C_GA0114222_100204</name>
</gene>
<evidence type="ECO:0000313" key="2">
    <source>
        <dbReference type="EMBL" id="VFJ45503.1"/>
    </source>
</evidence>
<dbReference type="PANTHER" id="PTHR33747:SF1">
    <property type="entry name" value="ADENYLATE CYCLASE-ASSOCIATED CAP C-TERMINAL DOMAIN-CONTAINING PROTEIN"/>
    <property type="match status" value="1"/>
</dbReference>
<accession>A0A450S088</accession>
<dbReference type="AlphaFoldDB" id="A0A450S088"/>
<dbReference type="InterPro" id="IPR010602">
    <property type="entry name" value="DUF1186"/>
</dbReference>
<protein>
    <submittedName>
        <fullName evidence="1">SEC-C motif-containing protein</fullName>
    </submittedName>
</protein>
<dbReference type="PANTHER" id="PTHR33747">
    <property type="entry name" value="UPF0225 PROTEIN SCO1677"/>
    <property type="match status" value="1"/>
</dbReference>
<dbReference type="EMBL" id="CAADEZ010000025">
    <property type="protein sequence ID" value="VFJ45503.1"/>
    <property type="molecule type" value="Genomic_DNA"/>
</dbReference>
<dbReference type="Pfam" id="PF06685">
    <property type="entry name" value="DUF1186"/>
    <property type="match status" value="1"/>
</dbReference>
<reference evidence="1" key="1">
    <citation type="submission" date="2019-02" db="EMBL/GenBank/DDBJ databases">
        <authorList>
            <person name="Gruber-Vodicka R. H."/>
            <person name="Seah K. B. B."/>
        </authorList>
    </citation>
    <scope>NUCLEOTIDE SEQUENCE</scope>
    <source>
        <strain evidence="2">BECK_BZ163</strain>
        <strain evidence="3">BECK_BZ164</strain>
        <strain evidence="1">BECK_BZ165</strain>
    </source>
</reference>
<dbReference type="Gene3D" id="3.10.450.50">
    <property type="match status" value="1"/>
</dbReference>
<dbReference type="EMBL" id="CAADFA010000020">
    <property type="protein sequence ID" value="VFJ45023.1"/>
    <property type="molecule type" value="Genomic_DNA"/>
</dbReference>
<dbReference type="InterPro" id="IPR004027">
    <property type="entry name" value="SEC_C_motif"/>
</dbReference>
<dbReference type="SUPFAM" id="SSF103642">
    <property type="entry name" value="Sec-C motif"/>
    <property type="match status" value="1"/>
</dbReference>
<sequence>MTIEEILAGLKYKEQSFPREALAEAIAHREEITPELLRIIEYSAGNIETLRQEEKQYFAHIYAMYLLAQFRETRAYGPIMAFFSAPEEIIEPLVEDDVFADLDRIFASVYNGDVSLLKGLIENERADESARSSAIEALTILVAFGEQTREDIIDYFSALFNAKLDREGDPVLWNTLVLESARLYPEELYSEIEAAFDDGLVEDFFMSLEDVDDYLAEGKEAVLGRLKGGPGDAFIEDTIGELEEWLCFRTREKQKRIDAAIEELSAELSAELGASKQPRPARRDFYVPYVRQTEKVGRNDPCPCGSGKKYKKCCLNG</sequence>
<dbReference type="Pfam" id="PF02810">
    <property type="entry name" value="SEC-C"/>
    <property type="match status" value="1"/>
</dbReference>
<dbReference type="EMBL" id="CAADFL010000023">
    <property type="protein sequence ID" value="VFK06695.1"/>
    <property type="molecule type" value="Genomic_DNA"/>
</dbReference>
<proteinExistence type="predicted"/>
<evidence type="ECO:0000313" key="3">
    <source>
        <dbReference type="EMBL" id="VFK06695.1"/>
    </source>
</evidence>
<name>A0A450S088_9GAMM</name>
<evidence type="ECO:0000313" key="1">
    <source>
        <dbReference type="EMBL" id="VFJ45023.1"/>
    </source>
</evidence>
<organism evidence="1">
    <name type="scientific">Candidatus Kentrum sp. FM</name>
    <dbReference type="NCBI Taxonomy" id="2126340"/>
    <lineage>
        <taxon>Bacteria</taxon>
        <taxon>Pseudomonadati</taxon>
        <taxon>Pseudomonadota</taxon>
        <taxon>Gammaproteobacteria</taxon>
        <taxon>Candidatus Kentrum</taxon>
    </lineage>
</organism>